<dbReference type="Proteomes" id="UP000324222">
    <property type="component" value="Unassembled WGS sequence"/>
</dbReference>
<comment type="caution">
    <text evidence="1">The sequence shown here is derived from an EMBL/GenBank/DDBJ whole genome shotgun (WGS) entry which is preliminary data.</text>
</comment>
<gene>
    <name evidence="1" type="ORF">E2C01_054740</name>
</gene>
<evidence type="ECO:0000313" key="2">
    <source>
        <dbReference type="Proteomes" id="UP000324222"/>
    </source>
</evidence>
<evidence type="ECO:0000313" key="1">
    <source>
        <dbReference type="EMBL" id="MPC60684.1"/>
    </source>
</evidence>
<accession>A0A5B7GVU0</accession>
<dbReference type="AlphaFoldDB" id="A0A5B7GVU0"/>
<dbReference type="EMBL" id="VSRR010017788">
    <property type="protein sequence ID" value="MPC60684.1"/>
    <property type="molecule type" value="Genomic_DNA"/>
</dbReference>
<reference evidence="1 2" key="1">
    <citation type="submission" date="2019-05" db="EMBL/GenBank/DDBJ databases">
        <title>Another draft genome of Portunus trituberculatus and its Hox gene families provides insights of decapod evolution.</title>
        <authorList>
            <person name="Jeong J.-H."/>
            <person name="Song I."/>
            <person name="Kim S."/>
            <person name="Choi T."/>
            <person name="Kim D."/>
            <person name="Ryu S."/>
            <person name="Kim W."/>
        </authorList>
    </citation>
    <scope>NUCLEOTIDE SEQUENCE [LARGE SCALE GENOMIC DNA]</scope>
    <source>
        <tissue evidence="1">Muscle</tissue>
    </source>
</reference>
<protein>
    <submittedName>
        <fullName evidence="1">Uncharacterized protein</fullName>
    </submittedName>
</protein>
<keyword evidence="2" id="KW-1185">Reference proteome</keyword>
<sequence>MPPAVVCGAGCGAVVEKEEGKEEGGEVVDVTKASRNAGSKYRKLIASPPSTHQLSLLFLLLLLFLPLLPPHAQPPPLR</sequence>
<organism evidence="1 2">
    <name type="scientific">Portunus trituberculatus</name>
    <name type="common">Swimming crab</name>
    <name type="synonym">Neptunus trituberculatus</name>
    <dbReference type="NCBI Taxonomy" id="210409"/>
    <lineage>
        <taxon>Eukaryota</taxon>
        <taxon>Metazoa</taxon>
        <taxon>Ecdysozoa</taxon>
        <taxon>Arthropoda</taxon>
        <taxon>Crustacea</taxon>
        <taxon>Multicrustacea</taxon>
        <taxon>Malacostraca</taxon>
        <taxon>Eumalacostraca</taxon>
        <taxon>Eucarida</taxon>
        <taxon>Decapoda</taxon>
        <taxon>Pleocyemata</taxon>
        <taxon>Brachyura</taxon>
        <taxon>Eubrachyura</taxon>
        <taxon>Portunoidea</taxon>
        <taxon>Portunidae</taxon>
        <taxon>Portuninae</taxon>
        <taxon>Portunus</taxon>
    </lineage>
</organism>
<name>A0A5B7GVU0_PORTR</name>
<proteinExistence type="predicted"/>